<evidence type="ECO:0000256" key="2">
    <source>
        <dbReference type="ARBA" id="ARBA00022801"/>
    </source>
</evidence>
<dbReference type="AlphaFoldDB" id="M8BDX7"/>
<dbReference type="ExpressionAtlas" id="M8BDX7">
    <property type="expression patterns" value="baseline"/>
</dbReference>
<dbReference type="Gene3D" id="3.20.20.140">
    <property type="entry name" value="Metal-dependent hydrolases"/>
    <property type="match status" value="1"/>
</dbReference>
<protein>
    <submittedName>
        <fullName evidence="6">5-methylthioadenosine/S-adenosylhomocysteine deaminase</fullName>
    </submittedName>
</protein>
<organism evidence="6">
    <name type="scientific">Aegilops tauschii</name>
    <name type="common">Tausch's goatgrass</name>
    <name type="synonym">Aegilops squarrosa</name>
    <dbReference type="NCBI Taxonomy" id="37682"/>
    <lineage>
        <taxon>Eukaryota</taxon>
        <taxon>Viridiplantae</taxon>
        <taxon>Streptophyta</taxon>
        <taxon>Embryophyta</taxon>
        <taxon>Tracheophyta</taxon>
        <taxon>Spermatophyta</taxon>
        <taxon>Magnoliopsida</taxon>
        <taxon>Liliopsida</taxon>
        <taxon>Poales</taxon>
        <taxon>Poaceae</taxon>
        <taxon>BOP clade</taxon>
        <taxon>Pooideae</taxon>
        <taxon>Triticodae</taxon>
        <taxon>Triticeae</taxon>
        <taxon>Triticinae</taxon>
        <taxon>Aegilops</taxon>
    </lineage>
</organism>
<dbReference type="SUPFAM" id="SSF51556">
    <property type="entry name" value="Metallo-dependent hydrolases"/>
    <property type="match status" value="1"/>
</dbReference>
<dbReference type="SUPFAM" id="SSF51338">
    <property type="entry name" value="Composite domain of metallo-dependent hydrolases"/>
    <property type="match status" value="1"/>
</dbReference>
<dbReference type="GO" id="GO:0016810">
    <property type="term" value="F:hydrolase activity, acting on carbon-nitrogen (but not peptide) bonds"/>
    <property type="evidence" value="ECO:0007669"/>
    <property type="project" value="InterPro"/>
</dbReference>
<evidence type="ECO:0000313" key="6">
    <source>
        <dbReference type="EnsemblPlants" id="EMT04968"/>
    </source>
</evidence>
<dbReference type="PANTHER" id="PTHR43794">
    <property type="entry name" value="AMINOHYDROLASE SSNA-RELATED"/>
    <property type="match status" value="1"/>
</dbReference>
<dbReference type="InterPro" id="IPR054418">
    <property type="entry name" value="MQNX/HUTI_composite_N"/>
</dbReference>
<feature type="domain" description="Amidohydrolase-related" evidence="4">
    <location>
        <begin position="184"/>
        <end position="326"/>
    </location>
</feature>
<evidence type="ECO:0000256" key="3">
    <source>
        <dbReference type="ARBA" id="ARBA00022833"/>
    </source>
</evidence>
<dbReference type="InterPro" id="IPR011059">
    <property type="entry name" value="Metal-dep_hydrolase_composite"/>
</dbReference>
<dbReference type="Pfam" id="PF22039">
    <property type="entry name" value="HUTI_composite_bact"/>
    <property type="match status" value="1"/>
</dbReference>
<dbReference type="EnsemblPlants" id="EMT04968">
    <property type="protein sequence ID" value="EMT04968"/>
    <property type="gene ID" value="F775_21383"/>
</dbReference>
<keyword evidence="2" id="KW-0378">Hydrolase</keyword>
<evidence type="ECO:0000259" key="4">
    <source>
        <dbReference type="Pfam" id="PF01979"/>
    </source>
</evidence>
<evidence type="ECO:0000256" key="1">
    <source>
        <dbReference type="ARBA" id="ARBA00022723"/>
    </source>
</evidence>
<dbReference type="InterPro" id="IPR006680">
    <property type="entry name" value="Amidohydro-rel"/>
</dbReference>
<sequence length="333" mass="36945">MTQVTAVSADIVLHNAFVVTMDGALTVLRDGAIAVVGDRIAAVGPSADVLGAFPGAAQTLNLAGRILLPGFVNTHVHTSQQLARGIADDVDLMTWLHGRIWPYESHMTEEDSYASTLLCGIELIRSGLIDKQRHMCSVWYGRPVLSFLNRYAQTSSNLMNSTVPMHLNIFVFVIQWQSQKDLYEKHHNTADGRIRIWFGLRQIMNATDRLLLETRDAAQELNTGIHMHIAEIPYENQLVMRMKKIDHGTVTYLEKIDFLRNNLLAAHSVWLNESEISHFSNAGVKVSHCPASAMRMLGFAPIREMLDSGVCVSLGTDGAPSNNRMSIGLLNKL</sequence>
<keyword evidence="1" id="KW-0479">Metal-binding</keyword>
<keyword evidence="3" id="KW-0862">Zinc</keyword>
<proteinExistence type="predicted"/>
<feature type="domain" description="Amidohydrolase-related" evidence="4">
    <location>
        <begin position="66"/>
        <end position="127"/>
    </location>
</feature>
<dbReference type="PANTHER" id="PTHR43794:SF11">
    <property type="entry name" value="AMIDOHYDROLASE-RELATED DOMAIN-CONTAINING PROTEIN"/>
    <property type="match status" value="1"/>
</dbReference>
<name>M8BDX7_AEGTA</name>
<dbReference type="InterPro" id="IPR050287">
    <property type="entry name" value="MTA/SAH_deaminase"/>
</dbReference>
<feature type="domain" description="Aminodeoxyfutalosine deaminase/Imidazolonepropionase-like composite" evidence="5">
    <location>
        <begin position="31"/>
        <end position="56"/>
    </location>
</feature>
<evidence type="ECO:0000259" key="5">
    <source>
        <dbReference type="Pfam" id="PF22039"/>
    </source>
</evidence>
<dbReference type="Pfam" id="PF01979">
    <property type="entry name" value="Amidohydro_1"/>
    <property type="match status" value="2"/>
</dbReference>
<dbReference type="InterPro" id="IPR032466">
    <property type="entry name" value="Metal_Hydrolase"/>
</dbReference>
<reference evidence="6" key="1">
    <citation type="submission" date="2015-06" db="UniProtKB">
        <authorList>
            <consortium name="EnsemblPlants"/>
        </authorList>
    </citation>
    <scope>IDENTIFICATION</scope>
</reference>
<accession>M8BDX7</accession>
<dbReference type="GO" id="GO:0046872">
    <property type="term" value="F:metal ion binding"/>
    <property type="evidence" value="ECO:0007669"/>
    <property type="project" value="UniProtKB-KW"/>
</dbReference>